<dbReference type="AlphaFoldDB" id="A0ABD0W3P2"/>
<dbReference type="EMBL" id="JANQDX010000002">
    <property type="protein sequence ID" value="KAL0927538.1"/>
    <property type="molecule type" value="Genomic_DNA"/>
</dbReference>
<proteinExistence type="predicted"/>
<sequence length="202" mass="22744">MVAEWMMDSIKFSWFPRPRPSWSLFYLVRGGRQPNLIEGSLSVAIGCIIQEYLASGKRIKYLELTPSIEIYIQHDHNRDVIGIPINSTAALRAFIQARSPKKEDDQVASPPAKSDTPRNTITGIPEAIAVCKNIREKTKPKAPLEDSNYNLDYQTVSKCDVLIVESSVSTRRIQRTLRLDSKAISFGWGDFGGALFSHFRNS</sequence>
<gene>
    <name evidence="2" type="ORF">M5K25_001714</name>
</gene>
<feature type="region of interest" description="Disordered" evidence="1">
    <location>
        <begin position="100"/>
        <end position="119"/>
    </location>
</feature>
<evidence type="ECO:0000256" key="1">
    <source>
        <dbReference type="SAM" id="MobiDB-lite"/>
    </source>
</evidence>
<dbReference type="Proteomes" id="UP001552299">
    <property type="component" value="Unassembled WGS sequence"/>
</dbReference>
<evidence type="ECO:0000313" key="3">
    <source>
        <dbReference type="Proteomes" id="UP001552299"/>
    </source>
</evidence>
<accession>A0ABD0W3P2</accession>
<comment type="caution">
    <text evidence="2">The sequence shown here is derived from an EMBL/GenBank/DDBJ whole genome shotgun (WGS) entry which is preliminary data.</text>
</comment>
<organism evidence="2 3">
    <name type="scientific">Dendrobium thyrsiflorum</name>
    <name type="common">Pinecone-like raceme dendrobium</name>
    <name type="synonym">Orchid</name>
    <dbReference type="NCBI Taxonomy" id="117978"/>
    <lineage>
        <taxon>Eukaryota</taxon>
        <taxon>Viridiplantae</taxon>
        <taxon>Streptophyta</taxon>
        <taxon>Embryophyta</taxon>
        <taxon>Tracheophyta</taxon>
        <taxon>Spermatophyta</taxon>
        <taxon>Magnoliopsida</taxon>
        <taxon>Liliopsida</taxon>
        <taxon>Asparagales</taxon>
        <taxon>Orchidaceae</taxon>
        <taxon>Epidendroideae</taxon>
        <taxon>Malaxideae</taxon>
        <taxon>Dendrobiinae</taxon>
        <taxon>Dendrobium</taxon>
    </lineage>
</organism>
<reference evidence="2 3" key="1">
    <citation type="journal article" date="2024" name="Plant Biotechnol. J.">
        <title>Dendrobium thyrsiflorum genome and its molecular insights into genes involved in important horticultural traits.</title>
        <authorList>
            <person name="Chen B."/>
            <person name="Wang J.Y."/>
            <person name="Zheng P.J."/>
            <person name="Li K.L."/>
            <person name="Liang Y.M."/>
            <person name="Chen X.F."/>
            <person name="Zhang C."/>
            <person name="Zhao X."/>
            <person name="He X."/>
            <person name="Zhang G.Q."/>
            <person name="Liu Z.J."/>
            <person name="Xu Q."/>
        </authorList>
    </citation>
    <scope>NUCLEOTIDE SEQUENCE [LARGE SCALE GENOMIC DNA]</scope>
    <source>
        <strain evidence="2">GZMU011</strain>
    </source>
</reference>
<keyword evidence="3" id="KW-1185">Reference proteome</keyword>
<name>A0ABD0W3P2_DENTH</name>
<protein>
    <submittedName>
        <fullName evidence="2">Uncharacterized protein</fullName>
    </submittedName>
</protein>
<evidence type="ECO:0000313" key="2">
    <source>
        <dbReference type="EMBL" id="KAL0927538.1"/>
    </source>
</evidence>